<dbReference type="RefSeq" id="WP_108687769.1">
    <property type="nucleotide sequence ID" value="NZ_QCYK01000002.1"/>
</dbReference>
<feature type="signal peptide" evidence="4">
    <location>
        <begin position="1"/>
        <end position="23"/>
    </location>
</feature>
<evidence type="ECO:0000256" key="2">
    <source>
        <dbReference type="ARBA" id="ARBA00022801"/>
    </source>
</evidence>
<keyword evidence="2 10" id="KW-0378">Hydrolase</keyword>
<dbReference type="PROSITE" id="PS00608">
    <property type="entry name" value="GLYCOSYL_HYDROL_F2_2"/>
    <property type="match status" value="1"/>
</dbReference>
<evidence type="ECO:0000259" key="7">
    <source>
        <dbReference type="Pfam" id="PF02837"/>
    </source>
</evidence>
<dbReference type="InterPro" id="IPR023232">
    <property type="entry name" value="Glyco_hydro_2_AS"/>
</dbReference>
<dbReference type="GO" id="GO:0004553">
    <property type="term" value="F:hydrolase activity, hydrolyzing O-glycosyl compounds"/>
    <property type="evidence" value="ECO:0007669"/>
    <property type="project" value="InterPro"/>
</dbReference>
<evidence type="ECO:0000259" key="8">
    <source>
        <dbReference type="Pfam" id="PF16355"/>
    </source>
</evidence>
<keyword evidence="3" id="KW-0326">Glycosidase</keyword>
<feature type="domain" description="Glycosyl hydrolases family 2 sugar binding" evidence="7">
    <location>
        <begin position="89"/>
        <end position="184"/>
    </location>
</feature>
<dbReference type="InterPro" id="IPR032311">
    <property type="entry name" value="DUF4982"/>
</dbReference>
<organism evidence="10 11">
    <name type="scientific">Chitinophaga parva</name>
    <dbReference type="NCBI Taxonomy" id="2169414"/>
    <lineage>
        <taxon>Bacteria</taxon>
        <taxon>Pseudomonadati</taxon>
        <taxon>Bacteroidota</taxon>
        <taxon>Chitinophagia</taxon>
        <taxon>Chitinophagales</taxon>
        <taxon>Chitinophagaceae</taxon>
        <taxon>Chitinophaga</taxon>
    </lineage>
</organism>
<evidence type="ECO:0000256" key="4">
    <source>
        <dbReference type="SAM" id="SignalP"/>
    </source>
</evidence>
<dbReference type="Gene3D" id="2.60.120.260">
    <property type="entry name" value="Galactose-binding domain-like"/>
    <property type="match status" value="1"/>
</dbReference>
<evidence type="ECO:0000256" key="3">
    <source>
        <dbReference type="ARBA" id="ARBA00023295"/>
    </source>
</evidence>
<comment type="similarity">
    <text evidence="1">Belongs to the glycosyl hydrolase 2 family.</text>
</comment>
<dbReference type="SUPFAM" id="SSF49303">
    <property type="entry name" value="beta-Galactosidase/glucuronidase domain"/>
    <property type="match status" value="1"/>
</dbReference>
<dbReference type="PANTHER" id="PTHR42732:SF1">
    <property type="entry name" value="BETA-MANNOSIDASE"/>
    <property type="match status" value="1"/>
</dbReference>
<dbReference type="InterPro" id="IPR008979">
    <property type="entry name" value="Galactose-bd-like_sf"/>
</dbReference>
<dbReference type="EMBL" id="QCYK01000002">
    <property type="protein sequence ID" value="PUZ25930.1"/>
    <property type="molecule type" value="Genomic_DNA"/>
</dbReference>
<dbReference type="Proteomes" id="UP000244450">
    <property type="component" value="Unassembled WGS sequence"/>
</dbReference>
<dbReference type="Pfam" id="PF02836">
    <property type="entry name" value="Glyco_hydro_2_C"/>
    <property type="match status" value="1"/>
</dbReference>
<dbReference type="InterPro" id="IPR051913">
    <property type="entry name" value="GH2_Domain-Containing"/>
</dbReference>
<feature type="domain" description="Glycoside hydrolase family 2 immunoglobulin-like beta-sandwich" evidence="5">
    <location>
        <begin position="196"/>
        <end position="298"/>
    </location>
</feature>
<keyword evidence="11" id="KW-1185">Reference proteome</keyword>
<dbReference type="SUPFAM" id="SSF49373">
    <property type="entry name" value="Invasin/intimin cell-adhesion fragments"/>
    <property type="match status" value="1"/>
</dbReference>
<dbReference type="InterPro" id="IPR017853">
    <property type="entry name" value="GH"/>
</dbReference>
<dbReference type="PANTHER" id="PTHR42732">
    <property type="entry name" value="BETA-GALACTOSIDASE"/>
    <property type="match status" value="1"/>
</dbReference>
<dbReference type="OrthoDB" id="9801077at2"/>
<keyword evidence="4" id="KW-0732">Signal</keyword>
<dbReference type="InterPro" id="IPR036156">
    <property type="entry name" value="Beta-gal/glucu_dom_sf"/>
</dbReference>
<dbReference type="InterPro" id="IPR006101">
    <property type="entry name" value="Glyco_hydro_2"/>
</dbReference>
<feature type="domain" description="Glycoside hydrolase family 2" evidence="9">
    <location>
        <begin position="701"/>
        <end position="802"/>
    </location>
</feature>
<evidence type="ECO:0000313" key="11">
    <source>
        <dbReference type="Proteomes" id="UP000244450"/>
    </source>
</evidence>
<dbReference type="InterPro" id="IPR008964">
    <property type="entry name" value="Invasin/intimin_cell_adhesion"/>
</dbReference>
<evidence type="ECO:0000256" key="1">
    <source>
        <dbReference type="ARBA" id="ARBA00007401"/>
    </source>
</evidence>
<dbReference type="InterPro" id="IPR006102">
    <property type="entry name" value="Ig-like_GH2"/>
</dbReference>
<dbReference type="InterPro" id="IPR006104">
    <property type="entry name" value="Glyco_hydro_2_N"/>
</dbReference>
<evidence type="ECO:0000259" key="6">
    <source>
        <dbReference type="Pfam" id="PF02836"/>
    </source>
</evidence>
<reference evidence="10 11" key="1">
    <citation type="submission" date="2018-04" db="EMBL/GenBank/DDBJ databases">
        <title>Chitinophaga fuyangensis sp. nov., isolated from soil in a chemical factory.</title>
        <authorList>
            <person name="Chen K."/>
        </authorList>
    </citation>
    <scope>NUCLEOTIDE SEQUENCE [LARGE SCALE GENOMIC DNA]</scope>
    <source>
        <strain evidence="10 11">LY-1</strain>
    </source>
</reference>
<dbReference type="Pfam" id="PF00703">
    <property type="entry name" value="Glyco_hydro_2"/>
    <property type="match status" value="1"/>
</dbReference>
<dbReference type="Pfam" id="PF18565">
    <property type="entry name" value="Glyco_hydro2_C5"/>
    <property type="match status" value="1"/>
</dbReference>
<dbReference type="GO" id="GO:0005975">
    <property type="term" value="P:carbohydrate metabolic process"/>
    <property type="evidence" value="ECO:0007669"/>
    <property type="project" value="InterPro"/>
</dbReference>
<gene>
    <name evidence="10" type="ORF">DCC81_16930</name>
</gene>
<dbReference type="Pfam" id="PF02837">
    <property type="entry name" value="Glyco_hydro_2_N"/>
    <property type="match status" value="1"/>
</dbReference>
<feature type="domain" description="Glycoside hydrolase family 2 catalytic" evidence="6">
    <location>
        <begin position="306"/>
        <end position="521"/>
    </location>
</feature>
<dbReference type="SUPFAM" id="SSF51445">
    <property type="entry name" value="(Trans)glycosidases"/>
    <property type="match status" value="1"/>
</dbReference>
<accession>A0A2T7BI19</accession>
<dbReference type="NCBIfam" id="NF041463">
    <property type="entry name" value="GalB"/>
    <property type="match status" value="1"/>
</dbReference>
<evidence type="ECO:0000313" key="10">
    <source>
        <dbReference type="EMBL" id="PUZ25930.1"/>
    </source>
</evidence>
<sequence length="807" mass="89853">MTTLLKRCILAADLLLGMNSLHAADGGHRGTVLFDRDWKFHLGNENNAQDPAYNDAGWRKLDLPHDWSIEGAFSKDAPATTGGGALPGGIGWYRKTFTLPAADQDKSIAIDFDGVYMNSEVWINGHYLGKRPYGYSSFEYLITPYLHYGATPNVMAVKVNNDQQPNSRWYSGSGIYRHVWLTIAPKVHVGHWGTHIATPEVSTQQATVVMHTILRNEDEQAKTVSLTTTLLDESNKPVAAKTQQQQVPAGDSITVSTTFTVKAPRLWSVDRPYRYTAQSVVTAAGQNADTYKTPFGIRYFKFDVNKGFSLNGKPLKILGVCNHHDLGSLGAAVNDRALQRQLELLKDMGCNAIRTSHNPPAPELLDLCDKMGFIVMDESFDIWKHAKTTYDYHLYWDEWHARDLQDMLRRDRNHPSIIIWSVGNEVWEQGEDNGPGIIRELRALVRAMDTTRPISTANNGVDKGNKLINSGALDLTGTNYHESMLDTIQQMFPGKPYIGTENTSALETRGFYDMPADSIRRWPLDKGAPGHMNEDLTCSAYDNVSAPWGATHEEAWKIIKRHDYMSGMFVWTGFDYLGEPTPYDWPAHSSYFGIIDLAGIPKDVYYMYQSEWTNKTVLHLLPHWNWAGRDSVDVWAYYSNADAVELYVNGHSAGVRSKKGDELHVSWKVAYQPGELKAVSRKDGKVVRTEVIRTAGAPAKLVLVADRNKLQASGTDLSFVTVRVEDKDGNLVPDADNLVHFSLTNNGFLAGVDNGNPVSLEPFKTSERKAFHGKCMAIVQARPQAGKIVLTATAEGMAPASVSLEVR</sequence>
<dbReference type="AlphaFoldDB" id="A0A2T7BI19"/>
<evidence type="ECO:0000259" key="5">
    <source>
        <dbReference type="Pfam" id="PF00703"/>
    </source>
</evidence>
<comment type="caution">
    <text evidence="10">The sequence shown here is derived from an EMBL/GenBank/DDBJ whole genome shotgun (WGS) entry which is preliminary data.</text>
</comment>
<dbReference type="InterPro" id="IPR048229">
    <property type="entry name" value="GalB-like"/>
</dbReference>
<dbReference type="Gene3D" id="3.20.20.80">
    <property type="entry name" value="Glycosidases"/>
    <property type="match status" value="1"/>
</dbReference>
<dbReference type="InterPro" id="IPR040605">
    <property type="entry name" value="Glyco_hydro2_dom5"/>
</dbReference>
<dbReference type="Pfam" id="PF16355">
    <property type="entry name" value="DUF4982"/>
    <property type="match status" value="1"/>
</dbReference>
<dbReference type="PRINTS" id="PR00132">
    <property type="entry name" value="GLHYDRLASE2"/>
</dbReference>
<name>A0A2T7BI19_9BACT</name>
<proteinExistence type="inferred from homology"/>
<dbReference type="Gene3D" id="2.60.40.10">
    <property type="entry name" value="Immunoglobulins"/>
    <property type="match status" value="3"/>
</dbReference>
<protein>
    <submittedName>
        <fullName evidence="10">Glycoside hydrolase family 2</fullName>
    </submittedName>
</protein>
<dbReference type="SUPFAM" id="SSF49785">
    <property type="entry name" value="Galactose-binding domain-like"/>
    <property type="match status" value="1"/>
</dbReference>
<feature type="domain" description="DUF4982" evidence="8">
    <location>
        <begin position="632"/>
        <end position="687"/>
    </location>
</feature>
<dbReference type="InterPro" id="IPR013783">
    <property type="entry name" value="Ig-like_fold"/>
</dbReference>
<feature type="chain" id="PRO_5015787827" evidence="4">
    <location>
        <begin position="24"/>
        <end position="807"/>
    </location>
</feature>
<evidence type="ECO:0000259" key="9">
    <source>
        <dbReference type="Pfam" id="PF18565"/>
    </source>
</evidence>
<dbReference type="InterPro" id="IPR006103">
    <property type="entry name" value="Glyco_hydro_2_cat"/>
</dbReference>